<dbReference type="Gene3D" id="3.40.50.300">
    <property type="entry name" value="P-loop containing nucleotide triphosphate hydrolases"/>
    <property type="match status" value="1"/>
</dbReference>
<reference evidence="4" key="1">
    <citation type="submission" date="2022-10" db="EMBL/GenBank/DDBJ databases">
        <title>The complete genomes of actinobacterial strains from the NBC collection.</title>
        <authorList>
            <person name="Joergensen T.S."/>
            <person name="Alvarez Arevalo M."/>
            <person name="Sterndorff E.B."/>
            <person name="Faurdal D."/>
            <person name="Vuksanovic O."/>
            <person name="Mourched A.-S."/>
            <person name="Charusanti P."/>
            <person name="Shaw S."/>
            <person name="Blin K."/>
            <person name="Weber T."/>
        </authorList>
    </citation>
    <scope>NUCLEOTIDE SEQUENCE</scope>
    <source>
        <strain evidence="4">NBC_00254</strain>
    </source>
</reference>
<dbReference type="Pfam" id="PF00005">
    <property type="entry name" value="ABC_tran"/>
    <property type="match status" value="1"/>
</dbReference>
<keyword evidence="5" id="KW-1185">Reference proteome</keyword>
<keyword evidence="1" id="KW-0547">Nucleotide-binding</keyword>
<gene>
    <name evidence="4" type="ORF">OG913_34625</name>
</gene>
<accession>A0ABZ1SPS8</accession>
<evidence type="ECO:0000256" key="2">
    <source>
        <dbReference type="ARBA" id="ARBA00022840"/>
    </source>
</evidence>
<evidence type="ECO:0000256" key="1">
    <source>
        <dbReference type="ARBA" id="ARBA00022741"/>
    </source>
</evidence>
<protein>
    <submittedName>
        <fullName evidence="4">ABC transporter ATP-binding protein</fullName>
    </submittedName>
</protein>
<sequence length="294" mass="31271">MLAAEKLVKRYGARNVLDGFDLTVAPGEITGLIGHNGAGKTTFVEVVTGLVRPDAGRLWVAGHDALRSGSAVRRLLGVAPQELALYNRVSVREHLRLFAGLAGLRGRRRDAETTRVLDELHLAPVADRPAGVLSGGQRRRVQAATAMVGSPPLLLLDEPTAGADPETRAALLAAVRARAEAGAAVLYTTHYLPELVDLDATVALARAGRVIARGSQQELTRDLPGELRVAFDDPAEPELRLPTTDPGADLAALLASGRTPVSVDVRRPGLDDLYRSLEATFSEQDGGEVRDVVR</sequence>
<dbReference type="PROSITE" id="PS50893">
    <property type="entry name" value="ABC_TRANSPORTER_2"/>
    <property type="match status" value="1"/>
</dbReference>
<dbReference type="GO" id="GO:0005524">
    <property type="term" value="F:ATP binding"/>
    <property type="evidence" value="ECO:0007669"/>
    <property type="project" value="UniProtKB-KW"/>
</dbReference>
<dbReference type="InterPro" id="IPR003593">
    <property type="entry name" value="AAA+_ATPase"/>
</dbReference>
<feature type="domain" description="ABC transporter" evidence="3">
    <location>
        <begin position="2"/>
        <end position="232"/>
    </location>
</feature>
<keyword evidence="2 4" id="KW-0067">ATP-binding</keyword>
<dbReference type="RefSeq" id="WP_142650708.1">
    <property type="nucleotide sequence ID" value="NZ_CP108085.1"/>
</dbReference>
<evidence type="ECO:0000313" key="4">
    <source>
        <dbReference type="EMBL" id="WUP74452.1"/>
    </source>
</evidence>
<name>A0ABZ1SPS8_9ACTN</name>
<dbReference type="InterPro" id="IPR003439">
    <property type="entry name" value="ABC_transporter-like_ATP-bd"/>
</dbReference>
<dbReference type="InterPro" id="IPR027417">
    <property type="entry name" value="P-loop_NTPase"/>
</dbReference>
<evidence type="ECO:0000259" key="3">
    <source>
        <dbReference type="PROSITE" id="PS50893"/>
    </source>
</evidence>
<dbReference type="SUPFAM" id="SSF52540">
    <property type="entry name" value="P-loop containing nucleoside triphosphate hydrolases"/>
    <property type="match status" value="1"/>
</dbReference>
<dbReference type="PANTHER" id="PTHR43038">
    <property type="entry name" value="ATP-BINDING CASSETTE, SUB-FAMILY H, MEMBER 1"/>
    <property type="match status" value="1"/>
</dbReference>
<dbReference type="PANTHER" id="PTHR43038:SF7">
    <property type="entry name" value="ABC TRANSPORT SYSTEM ATP-BINDING PROTEIN"/>
    <property type="match status" value="1"/>
</dbReference>
<dbReference type="EMBL" id="CP108085">
    <property type="protein sequence ID" value="WUP74452.1"/>
    <property type="molecule type" value="Genomic_DNA"/>
</dbReference>
<evidence type="ECO:0000313" key="5">
    <source>
        <dbReference type="Proteomes" id="UP001432011"/>
    </source>
</evidence>
<dbReference type="Proteomes" id="UP001432011">
    <property type="component" value="Chromosome"/>
</dbReference>
<organism evidence="4 5">
    <name type="scientific">Microbispora hainanensis</name>
    <dbReference type="NCBI Taxonomy" id="568844"/>
    <lineage>
        <taxon>Bacteria</taxon>
        <taxon>Bacillati</taxon>
        <taxon>Actinomycetota</taxon>
        <taxon>Actinomycetes</taxon>
        <taxon>Streptosporangiales</taxon>
        <taxon>Streptosporangiaceae</taxon>
        <taxon>Microbispora</taxon>
    </lineage>
</organism>
<dbReference type="SMART" id="SM00382">
    <property type="entry name" value="AAA"/>
    <property type="match status" value="1"/>
</dbReference>
<proteinExistence type="predicted"/>